<evidence type="ECO:0000256" key="1">
    <source>
        <dbReference type="SAM" id="MobiDB-lite"/>
    </source>
</evidence>
<comment type="caution">
    <text evidence="2">The sequence shown here is derived from an EMBL/GenBank/DDBJ whole genome shotgun (WGS) entry which is preliminary data.</text>
</comment>
<gene>
    <name evidence="2" type="ORF">DB30_06363</name>
</gene>
<protein>
    <recommendedName>
        <fullName evidence="4">Cupin domain protein</fullName>
    </recommendedName>
</protein>
<dbReference type="EMBL" id="JMCC02000066">
    <property type="protein sequence ID" value="KIG14777.1"/>
    <property type="molecule type" value="Genomic_DNA"/>
</dbReference>
<feature type="region of interest" description="Disordered" evidence="1">
    <location>
        <begin position="1"/>
        <end position="45"/>
    </location>
</feature>
<dbReference type="Proteomes" id="UP000031599">
    <property type="component" value="Unassembled WGS sequence"/>
</dbReference>
<organism evidence="2 3">
    <name type="scientific">Enhygromyxa salina</name>
    <dbReference type="NCBI Taxonomy" id="215803"/>
    <lineage>
        <taxon>Bacteria</taxon>
        <taxon>Pseudomonadati</taxon>
        <taxon>Myxococcota</taxon>
        <taxon>Polyangia</taxon>
        <taxon>Nannocystales</taxon>
        <taxon>Nannocystaceae</taxon>
        <taxon>Enhygromyxa</taxon>
    </lineage>
</organism>
<dbReference type="AlphaFoldDB" id="A0A0C2D3U5"/>
<sequence>MSQVDPEVDPQDEDDMDADADAKQAEDEEEEADDQEQDDYGEPFDARSFGGEFVWAKAKGYTCKILRVRAGEKVLVSTRGRQDMVVMLTGGRAVLEVLDGDETDRVEIMPAAPVRIHPEREHRLVAMTEVEIFTVYSQIVP</sequence>
<dbReference type="RefSeq" id="WP_052552977.1">
    <property type="nucleotide sequence ID" value="NZ_JMCC02000066.1"/>
</dbReference>
<reference evidence="2 3" key="1">
    <citation type="submission" date="2014-12" db="EMBL/GenBank/DDBJ databases">
        <title>Genome assembly of Enhygromyxa salina DSM 15201.</title>
        <authorList>
            <person name="Sharma G."/>
            <person name="Subramanian S."/>
        </authorList>
    </citation>
    <scope>NUCLEOTIDE SEQUENCE [LARGE SCALE GENOMIC DNA]</scope>
    <source>
        <strain evidence="2 3">DSM 15201</strain>
    </source>
</reference>
<feature type="compositionally biased region" description="Acidic residues" evidence="1">
    <location>
        <begin position="26"/>
        <end position="42"/>
    </location>
</feature>
<evidence type="ECO:0000313" key="2">
    <source>
        <dbReference type="EMBL" id="KIG14777.1"/>
    </source>
</evidence>
<evidence type="ECO:0000313" key="3">
    <source>
        <dbReference type="Proteomes" id="UP000031599"/>
    </source>
</evidence>
<evidence type="ECO:0008006" key="4">
    <source>
        <dbReference type="Google" id="ProtNLM"/>
    </source>
</evidence>
<name>A0A0C2D3U5_9BACT</name>
<proteinExistence type="predicted"/>
<feature type="compositionally biased region" description="Acidic residues" evidence="1">
    <location>
        <begin position="1"/>
        <end position="19"/>
    </location>
</feature>
<accession>A0A0C2D3U5</accession>